<reference evidence="3" key="1">
    <citation type="submission" date="2015-01" db="EMBL/GenBank/DDBJ databases">
        <authorList>
            <person name="Aslett A.Martin."/>
            <person name="De Silva Nishadi"/>
        </authorList>
    </citation>
    <scope>NUCLEOTIDE SEQUENCE [LARGE SCALE GENOMIC DNA]</scope>
    <source>
        <strain evidence="3">UMC4404</strain>
    </source>
</reference>
<dbReference type="RefSeq" id="WP_057558928.1">
    <property type="nucleotide sequence ID" value="NZ_CDNY01000004.1"/>
</dbReference>
<dbReference type="AlphaFoldDB" id="A0A9P1L142"/>
<dbReference type="Gene3D" id="3.40.50.300">
    <property type="entry name" value="P-loop containing nucleotide triphosphate hydrolases"/>
    <property type="match status" value="1"/>
</dbReference>
<dbReference type="InterPro" id="IPR027417">
    <property type="entry name" value="P-loop_NTPase"/>
</dbReference>
<protein>
    <submittedName>
        <fullName evidence="2">Chromosome partitioning ATPase</fullName>
    </submittedName>
</protein>
<sequence length="268" mass="31110">MKICSFFNVKGGVGKTTLTILTAMKLSKEGKKVLLIDADTQANLTQFLYKVVHEDKTLFQMLTENATADEVILESILDRFENIDLIPSDISLSVLSEYLSTQMGREKAVWRWFKNNIEVVEKYDYIFVDLSPSYDLIARNFMLISDSIITPIEYQDIASIRGCELFYQKFKQDLEFLDIQTNVKRAVVINSYTSRKLSTGDLFNSYLNEFEDIKRDLLESKISDTTVVKNAILNNMDLEDYCRKQKKAHKVREEFNNLIKELEEKEVL</sequence>
<dbReference type="EMBL" id="CDNY01000004">
    <property type="protein sequence ID" value="CEN31417.1"/>
    <property type="molecule type" value="Genomic_DNA"/>
</dbReference>
<dbReference type="CDD" id="cd02042">
    <property type="entry name" value="ParAB_family"/>
    <property type="match status" value="1"/>
</dbReference>
<comment type="caution">
    <text evidence="2">The sequence shown here is derived from an EMBL/GenBank/DDBJ whole genome shotgun (WGS) entry which is preliminary data.</text>
</comment>
<dbReference type="PANTHER" id="PTHR13696:SF99">
    <property type="entry name" value="COBYRINIC ACID AC-DIAMIDE SYNTHASE"/>
    <property type="match status" value="1"/>
</dbReference>
<dbReference type="Proteomes" id="UP000049685">
    <property type="component" value="Unassembled WGS sequence"/>
</dbReference>
<organism evidence="2 3">
    <name type="scientific">Paraclostridium sordellii</name>
    <name type="common">Clostridium sordellii</name>
    <dbReference type="NCBI Taxonomy" id="1505"/>
    <lineage>
        <taxon>Bacteria</taxon>
        <taxon>Bacillati</taxon>
        <taxon>Bacillota</taxon>
        <taxon>Clostridia</taxon>
        <taxon>Peptostreptococcales</taxon>
        <taxon>Peptostreptococcaceae</taxon>
        <taxon>Paraclostridium</taxon>
    </lineage>
</organism>
<name>A0A9P1L142_PARSO</name>
<feature type="domain" description="AAA" evidence="1">
    <location>
        <begin position="1"/>
        <end position="172"/>
    </location>
</feature>
<dbReference type="InterPro" id="IPR025669">
    <property type="entry name" value="AAA_dom"/>
</dbReference>
<dbReference type="PANTHER" id="PTHR13696">
    <property type="entry name" value="P-LOOP CONTAINING NUCLEOSIDE TRIPHOSPHATE HYDROLASE"/>
    <property type="match status" value="1"/>
</dbReference>
<dbReference type="Pfam" id="PF13614">
    <property type="entry name" value="AAA_31"/>
    <property type="match status" value="1"/>
</dbReference>
<accession>A0A9P1L142</accession>
<gene>
    <name evidence="2" type="primary">soj_4</name>
    <name evidence="2" type="ORF">UMC4404_32911</name>
</gene>
<evidence type="ECO:0000313" key="3">
    <source>
        <dbReference type="Proteomes" id="UP000049685"/>
    </source>
</evidence>
<proteinExistence type="predicted"/>
<dbReference type="SUPFAM" id="SSF52540">
    <property type="entry name" value="P-loop containing nucleoside triphosphate hydrolases"/>
    <property type="match status" value="1"/>
</dbReference>
<evidence type="ECO:0000313" key="2">
    <source>
        <dbReference type="EMBL" id="CEN31417.1"/>
    </source>
</evidence>
<dbReference type="InterPro" id="IPR050678">
    <property type="entry name" value="DNA_Partitioning_ATPase"/>
</dbReference>
<evidence type="ECO:0000259" key="1">
    <source>
        <dbReference type="Pfam" id="PF13614"/>
    </source>
</evidence>